<keyword evidence="4" id="KW-1185">Reference proteome</keyword>
<accession>A0AAN6UC02</accession>
<sequence length="389" mass="43793">MSIQTRRHLALHRAEGLKKTNTPTPCAPELAVASSRRQPDGRPRRDRHDARDVIPNQVHFVYVLPKNTPDFSFEFSHFLSIYAAWHYWRPHTIYLHTNVPATGDEVARARNGTAGKWNKHIFSKLFDVQINTVTVPTHAGNGKELKNMEHRSDFVRVKAVHDLGGVYIDWDVHALRDIAPLREAGFKAVAGRQRGGEVNSGTFLSVRGGRMVALWMRQMHTAYTGAWTAHSNAVLTRVAQRLVAAPAPAREMLIMERDAFAPGSWVAHDTDALFAVHNTTVSNLQRADAAAVAGGPATARPVLPAYEEAFAARWDTPELFEDWERDWSATYLLHAFTPVRWSHEVDGFTHITPRYVLARQSNFARAVYPVARLMHERGLIEVEDSHTGR</sequence>
<dbReference type="GO" id="GO:1901135">
    <property type="term" value="P:carbohydrate derivative metabolic process"/>
    <property type="evidence" value="ECO:0007669"/>
    <property type="project" value="UniProtKB-ARBA"/>
</dbReference>
<dbReference type="Proteomes" id="UP001304895">
    <property type="component" value="Unassembled WGS sequence"/>
</dbReference>
<dbReference type="InterPro" id="IPR007577">
    <property type="entry name" value="GlycoTrfase_DXD_sugar-bd_CS"/>
</dbReference>
<dbReference type="EMBL" id="MU853446">
    <property type="protein sequence ID" value="KAK4129979.1"/>
    <property type="molecule type" value="Genomic_DNA"/>
</dbReference>
<dbReference type="InterPro" id="IPR029044">
    <property type="entry name" value="Nucleotide-diphossugar_trans"/>
</dbReference>
<dbReference type="Pfam" id="PF04488">
    <property type="entry name" value="Gly_transf_sug"/>
    <property type="match status" value="1"/>
</dbReference>
<gene>
    <name evidence="3" type="ORF">BT67DRAFT_452791</name>
</gene>
<dbReference type="PANTHER" id="PTHR46830">
    <property type="entry name" value="TRANSFERASE, PUTATIVE-RELATED"/>
    <property type="match status" value="1"/>
</dbReference>
<proteinExistence type="inferred from homology"/>
<feature type="region of interest" description="Disordered" evidence="2">
    <location>
        <begin position="15"/>
        <end position="50"/>
    </location>
</feature>
<comment type="caution">
    <text evidence="3">The sequence shown here is derived from an EMBL/GenBank/DDBJ whole genome shotgun (WGS) entry which is preliminary data.</text>
</comment>
<name>A0AAN6UC02_9PEZI</name>
<evidence type="ECO:0000256" key="2">
    <source>
        <dbReference type="SAM" id="MobiDB-lite"/>
    </source>
</evidence>
<dbReference type="SUPFAM" id="SSF53448">
    <property type="entry name" value="Nucleotide-diphospho-sugar transferases"/>
    <property type="match status" value="1"/>
</dbReference>
<evidence type="ECO:0000313" key="3">
    <source>
        <dbReference type="EMBL" id="KAK4129979.1"/>
    </source>
</evidence>
<dbReference type="PANTHER" id="PTHR46830:SF2">
    <property type="entry name" value="ALPHA-1,4-N-ACETYLGLUCOSAMINYLTRANSFERASE"/>
    <property type="match status" value="1"/>
</dbReference>
<evidence type="ECO:0000313" key="4">
    <source>
        <dbReference type="Proteomes" id="UP001304895"/>
    </source>
</evidence>
<dbReference type="Gene3D" id="3.90.550.20">
    <property type="match status" value="1"/>
</dbReference>
<evidence type="ECO:0008006" key="5">
    <source>
        <dbReference type="Google" id="ProtNLM"/>
    </source>
</evidence>
<reference evidence="3" key="2">
    <citation type="submission" date="2023-05" db="EMBL/GenBank/DDBJ databases">
        <authorList>
            <consortium name="Lawrence Berkeley National Laboratory"/>
            <person name="Steindorff A."/>
            <person name="Hensen N."/>
            <person name="Bonometti L."/>
            <person name="Westerberg I."/>
            <person name="Brannstrom I.O."/>
            <person name="Guillou S."/>
            <person name="Cros-Aarteil S."/>
            <person name="Calhoun S."/>
            <person name="Haridas S."/>
            <person name="Kuo A."/>
            <person name="Mondo S."/>
            <person name="Pangilinan J."/>
            <person name="Riley R."/>
            <person name="Labutti K."/>
            <person name="Andreopoulos B."/>
            <person name="Lipzen A."/>
            <person name="Chen C."/>
            <person name="Yanf M."/>
            <person name="Daum C."/>
            <person name="Ng V."/>
            <person name="Clum A."/>
            <person name="Ohm R."/>
            <person name="Martin F."/>
            <person name="Silar P."/>
            <person name="Natvig D."/>
            <person name="Lalanne C."/>
            <person name="Gautier V."/>
            <person name="Ament-Velasquez S.L."/>
            <person name="Kruys A."/>
            <person name="Hutchinson M.I."/>
            <person name="Powell A.J."/>
            <person name="Barry K."/>
            <person name="Miller A.N."/>
            <person name="Grigoriev I.V."/>
            <person name="Debuchy R."/>
            <person name="Gladieux P."/>
            <person name="Thoren M.H."/>
            <person name="Johannesson H."/>
        </authorList>
    </citation>
    <scope>NUCLEOTIDE SEQUENCE</scope>
    <source>
        <strain evidence="3">CBS 123565</strain>
    </source>
</reference>
<comment type="similarity">
    <text evidence="1">Belongs to the glycosyltransferase 32 family.</text>
</comment>
<reference evidence="3" key="1">
    <citation type="journal article" date="2023" name="Mol. Phylogenet. Evol.">
        <title>Genome-scale phylogeny and comparative genomics of the fungal order Sordariales.</title>
        <authorList>
            <person name="Hensen N."/>
            <person name="Bonometti L."/>
            <person name="Westerberg I."/>
            <person name="Brannstrom I.O."/>
            <person name="Guillou S."/>
            <person name="Cros-Aarteil S."/>
            <person name="Calhoun S."/>
            <person name="Haridas S."/>
            <person name="Kuo A."/>
            <person name="Mondo S."/>
            <person name="Pangilinan J."/>
            <person name="Riley R."/>
            <person name="LaButti K."/>
            <person name="Andreopoulos B."/>
            <person name="Lipzen A."/>
            <person name="Chen C."/>
            <person name="Yan M."/>
            <person name="Daum C."/>
            <person name="Ng V."/>
            <person name="Clum A."/>
            <person name="Steindorff A."/>
            <person name="Ohm R.A."/>
            <person name="Martin F."/>
            <person name="Silar P."/>
            <person name="Natvig D.O."/>
            <person name="Lalanne C."/>
            <person name="Gautier V."/>
            <person name="Ament-Velasquez S.L."/>
            <person name="Kruys A."/>
            <person name="Hutchinson M.I."/>
            <person name="Powell A.J."/>
            <person name="Barry K."/>
            <person name="Miller A.N."/>
            <person name="Grigoriev I.V."/>
            <person name="Debuchy R."/>
            <person name="Gladieux P."/>
            <person name="Hiltunen Thoren M."/>
            <person name="Johannesson H."/>
        </authorList>
    </citation>
    <scope>NUCLEOTIDE SEQUENCE</scope>
    <source>
        <strain evidence="3">CBS 123565</strain>
    </source>
</reference>
<dbReference type="AlphaFoldDB" id="A0AAN6UC02"/>
<feature type="compositionally biased region" description="Basic and acidic residues" evidence="2">
    <location>
        <begin position="37"/>
        <end position="50"/>
    </location>
</feature>
<protein>
    <recommendedName>
        <fullName evidence="5">Glycosyl transferase</fullName>
    </recommendedName>
</protein>
<organism evidence="3 4">
    <name type="scientific">Trichocladium antarcticum</name>
    <dbReference type="NCBI Taxonomy" id="1450529"/>
    <lineage>
        <taxon>Eukaryota</taxon>
        <taxon>Fungi</taxon>
        <taxon>Dikarya</taxon>
        <taxon>Ascomycota</taxon>
        <taxon>Pezizomycotina</taxon>
        <taxon>Sordariomycetes</taxon>
        <taxon>Sordariomycetidae</taxon>
        <taxon>Sordariales</taxon>
        <taxon>Chaetomiaceae</taxon>
        <taxon>Trichocladium</taxon>
    </lineage>
</organism>
<evidence type="ECO:0000256" key="1">
    <source>
        <dbReference type="ARBA" id="ARBA00009003"/>
    </source>
</evidence>